<dbReference type="InterPro" id="IPR017601">
    <property type="entry name" value="DGQHR-contain_dom"/>
</dbReference>
<protein>
    <submittedName>
        <fullName evidence="1">DNA sulfur modification protein DndB</fullName>
    </submittedName>
</protein>
<gene>
    <name evidence="1" type="ORF">SAMN05216382_2678</name>
</gene>
<name>A0A1H7T606_9SPHN</name>
<dbReference type="InterPro" id="IPR017642">
    <property type="entry name" value="DNA_S_mod_DndB"/>
</dbReference>
<sequence length="426" mass="47939">MNKPPMNLPALFAQMGDWKYYSTIMRLGDVADRVGFADQINEVRPGRQLSDLIQRALTEGRAAEIGGYLTANEDRFFNSLVVAVYGGDPEWLEFEIGANQVNPLAGGVPEWAANAFGFLHLSGEETLFAIDGQHRLAGISSALARDASLADERISVVVVAHKTSDEGRRRTRKLFTTLNRSAIPVNKSEIIALDESDASAIITRRLVEEHPYFSGGQVLAKYGAANLPASDGEHFVTIIKLYDLVSYVLGYIVNSLDRERRTRLRYVRPSDAVLDTYYTRTAQFFETFANAMPELKEYFLAKGDAAKAIVQRERHAQNNVLFRAVGVEIFVRLIYQIKEEDEVSWRSAIKKVAALPRRFTDVPYRDVIYDTSGERLILGRTRLTISLLSYMLGYEPGDKDDLRRKYAEALEQEVSGTRLPRRIKTA</sequence>
<dbReference type="OrthoDB" id="3524978at2"/>
<dbReference type="AlphaFoldDB" id="A0A1H7T606"/>
<keyword evidence="2" id="KW-1185">Reference proteome</keyword>
<organism evidence="1 2">
    <name type="scientific">Sphingomonas palmae</name>
    <dbReference type="NCBI Taxonomy" id="1855283"/>
    <lineage>
        <taxon>Bacteria</taxon>
        <taxon>Pseudomonadati</taxon>
        <taxon>Pseudomonadota</taxon>
        <taxon>Alphaproteobacteria</taxon>
        <taxon>Sphingomonadales</taxon>
        <taxon>Sphingomonadaceae</taxon>
        <taxon>Sphingomonas</taxon>
    </lineage>
</organism>
<evidence type="ECO:0000313" key="2">
    <source>
        <dbReference type="Proteomes" id="UP000199214"/>
    </source>
</evidence>
<evidence type="ECO:0000313" key="1">
    <source>
        <dbReference type="EMBL" id="SEL80243.1"/>
    </source>
</evidence>
<accession>A0A1H7T606</accession>
<dbReference type="NCBIfam" id="TIGR03187">
    <property type="entry name" value="DGQHR"/>
    <property type="match status" value="1"/>
</dbReference>
<dbReference type="Proteomes" id="UP000199214">
    <property type="component" value="Unassembled WGS sequence"/>
</dbReference>
<proteinExistence type="predicted"/>
<dbReference type="STRING" id="1855283.SAMN05216382_2678"/>
<dbReference type="Pfam" id="PF14072">
    <property type="entry name" value="DndB"/>
    <property type="match status" value="1"/>
</dbReference>
<dbReference type="RefSeq" id="WP_093007124.1">
    <property type="nucleotide sequence ID" value="NZ_FNZZ01000005.1"/>
</dbReference>
<dbReference type="EMBL" id="FNZZ01000005">
    <property type="protein sequence ID" value="SEL80243.1"/>
    <property type="molecule type" value="Genomic_DNA"/>
</dbReference>
<dbReference type="CDD" id="cd16414">
    <property type="entry name" value="dndB_like"/>
    <property type="match status" value="1"/>
</dbReference>
<reference evidence="2" key="1">
    <citation type="submission" date="2016-10" db="EMBL/GenBank/DDBJ databases">
        <authorList>
            <person name="Varghese N."/>
            <person name="Submissions S."/>
        </authorList>
    </citation>
    <scope>NUCLEOTIDE SEQUENCE [LARGE SCALE GENOMIC DNA]</scope>
    <source>
        <strain evidence="2">JS21-1</strain>
    </source>
</reference>